<dbReference type="InterPro" id="IPR013087">
    <property type="entry name" value="Znf_C2H2_type"/>
</dbReference>
<evidence type="ECO:0000313" key="12">
    <source>
        <dbReference type="EMBL" id="EAR92944.2"/>
    </source>
</evidence>
<evidence type="ECO:0000256" key="7">
    <source>
        <dbReference type="ARBA" id="ARBA00023163"/>
    </source>
</evidence>
<evidence type="ECO:0000256" key="9">
    <source>
        <dbReference type="PROSITE-ProRule" id="PRU00042"/>
    </source>
</evidence>
<keyword evidence="8" id="KW-0539">Nucleus</keyword>
<dbReference type="PANTHER" id="PTHR23235">
    <property type="entry name" value="KRUEPPEL-LIKE TRANSCRIPTION FACTOR"/>
    <property type="match status" value="1"/>
</dbReference>
<keyword evidence="2" id="KW-0479">Metal-binding</keyword>
<dbReference type="PANTHER" id="PTHR23235:SF120">
    <property type="entry name" value="KRUPPEL-LIKE FACTOR 15"/>
    <property type="match status" value="1"/>
</dbReference>
<keyword evidence="7" id="KW-0804">Transcription</keyword>
<dbReference type="SMART" id="SM00355">
    <property type="entry name" value="ZnF_C2H2"/>
    <property type="match status" value="5"/>
</dbReference>
<feature type="domain" description="C2H2-type" evidence="11">
    <location>
        <begin position="281"/>
        <end position="310"/>
    </location>
</feature>
<protein>
    <submittedName>
        <fullName evidence="12">C2H2-type zinc-finger protein</fullName>
    </submittedName>
</protein>
<proteinExistence type="predicted"/>
<dbReference type="eggNOG" id="ENOG502SW6G">
    <property type="taxonomic scope" value="Eukaryota"/>
</dbReference>
<feature type="region of interest" description="Disordered" evidence="10">
    <location>
        <begin position="212"/>
        <end position="245"/>
    </location>
</feature>
<dbReference type="OrthoDB" id="282749at2759"/>
<keyword evidence="5" id="KW-0862">Zinc</keyword>
<gene>
    <name evidence="12" type="ORF">TTHERM_00295570</name>
</gene>
<dbReference type="GeneID" id="7829431"/>
<dbReference type="FunFam" id="3.30.160.60:FF:002343">
    <property type="entry name" value="Zinc finger protein 33A"/>
    <property type="match status" value="1"/>
</dbReference>
<evidence type="ECO:0000256" key="1">
    <source>
        <dbReference type="ARBA" id="ARBA00004123"/>
    </source>
</evidence>
<evidence type="ECO:0000256" key="2">
    <source>
        <dbReference type="ARBA" id="ARBA00022723"/>
    </source>
</evidence>
<dbReference type="InParanoid" id="I7M0Y5"/>
<dbReference type="GO" id="GO:0000978">
    <property type="term" value="F:RNA polymerase II cis-regulatory region sequence-specific DNA binding"/>
    <property type="evidence" value="ECO:0007669"/>
    <property type="project" value="TreeGrafter"/>
</dbReference>
<dbReference type="InterPro" id="IPR036236">
    <property type="entry name" value="Znf_C2H2_sf"/>
</dbReference>
<organism evidence="12 13">
    <name type="scientific">Tetrahymena thermophila (strain SB210)</name>
    <dbReference type="NCBI Taxonomy" id="312017"/>
    <lineage>
        <taxon>Eukaryota</taxon>
        <taxon>Sar</taxon>
        <taxon>Alveolata</taxon>
        <taxon>Ciliophora</taxon>
        <taxon>Intramacronucleata</taxon>
        <taxon>Oligohymenophorea</taxon>
        <taxon>Hymenostomatida</taxon>
        <taxon>Tetrahymenina</taxon>
        <taxon>Tetrahymenidae</taxon>
        <taxon>Tetrahymena</taxon>
    </lineage>
</organism>
<feature type="domain" description="C2H2-type" evidence="11">
    <location>
        <begin position="251"/>
        <end position="280"/>
    </location>
</feature>
<keyword evidence="4 9" id="KW-0863">Zinc-finger</keyword>
<feature type="domain" description="C2H2-type" evidence="11">
    <location>
        <begin position="311"/>
        <end position="340"/>
    </location>
</feature>
<dbReference type="GO" id="GO:0005634">
    <property type="term" value="C:nucleus"/>
    <property type="evidence" value="ECO:0007669"/>
    <property type="project" value="UniProtKB-SubCell"/>
</dbReference>
<accession>I7M0Y5</accession>
<dbReference type="Gene3D" id="3.30.160.60">
    <property type="entry name" value="Classic Zinc Finger"/>
    <property type="match status" value="5"/>
</dbReference>
<dbReference type="AlphaFoldDB" id="I7M0Y5"/>
<feature type="domain" description="C2H2-type" evidence="11">
    <location>
        <begin position="372"/>
        <end position="401"/>
    </location>
</feature>
<feature type="compositionally biased region" description="Polar residues" evidence="10">
    <location>
        <begin position="498"/>
        <end position="514"/>
    </location>
</feature>
<feature type="region of interest" description="Disordered" evidence="10">
    <location>
        <begin position="440"/>
        <end position="520"/>
    </location>
</feature>
<evidence type="ECO:0000259" key="11">
    <source>
        <dbReference type="PROSITE" id="PS50157"/>
    </source>
</evidence>
<evidence type="ECO:0000256" key="10">
    <source>
        <dbReference type="SAM" id="MobiDB-lite"/>
    </source>
</evidence>
<dbReference type="RefSeq" id="XP_001013189.2">
    <property type="nucleotide sequence ID" value="XM_001013189.2"/>
</dbReference>
<keyword evidence="6" id="KW-0805">Transcription regulation</keyword>
<evidence type="ECO:0000256" key="5">
    <source>
        <dbReference type="ARBA" id="ARBA00022833"/>
    </source>
</evidence>
<dbReference type="Pfam" id="PF00096">
    <property type="entry name" value="zf-C2H2"/>
    <property type="match status" value="4"/>
</dbReference>
<dbReference type="SUPFAM" id="SSF57667">
    <property type="entry name" value="beta-beta-alpha zinc fingers"/>
    <property type="match status" value="3"/>
</dbReference>
<dbReference type="STRING" id="312017.I7M0Y5"/>
<feature type="compositionally biased region" description="Low complexity" evidence="10">
    <location>
        <begin position="229"/>
        <end position="245"/>
    </location>
</feature>
<dbReference type="PROSITE" id="PS00028">
    <property type="entry name" value="ZINC_FINGER_C2H2_1"/>
    <property type="match status" value="5"/>
</dbReference>
<dbReference type="EMBL" id="GG662740">
    <property type="protein sequence ID" value="EAR92944.2"/>
    <property type="molecule type" value="Genomic_DNA"/>
</dbReference>
<evidence type="ECO:0000256" key="8">
    <source>
        <dbReference type="ARBA" id="ARBA00023242"/>
    </source>
</evidence>
<dbReference type="FunFam" id="3.30.160.60:FF:001102">
    <property type="entry name" value="Transcription factor IIIA"/>
    <property type="match status" value="1"/>
</dbReference>
<sequence>MSYDRESSTLRKETYNLIGQQATSLYGIPNNDDIFLDNNEINSINYVQKINGNISNSLANPPYGILTQQIIQQSNNKPTLISNQLSYEDDGLLEKTNMNYYNHHINNIGNLNQRNNYQQHSNFQAPLFQSSNINPNNSNTTQNQGSMQFNTNAANTNNSMIVQGQNQNLQQHQVGNNHLLMSYNNNNIGFNYSDMIDQYQNYEEIKNGNDEEYCLNSQNTSSQEEGNKQDQNNNNPDNNNNANENGSEKQYICEYEECKKIFKAKKSLRDHIRIHTNQRPYSCVEPNCGKSFVQYSSLQKHSRTHKGDRPYKCDYFECDQAFTQVSNLKRHQKIHLNDKPYECNQCLRKFTTSSNLKQHQITHESQKERQRFKCQIDECGKSYLYSSSLKKHEKEHILNQNPKGLHRINMVRQVNQNCEMHGQKPTQQQKVDNNIYSENGFDEEEEDEEELMNQEQEELEERDEDEEEFDEIDEQNELNQKKSKDATKRENSGENKQQHLSHLSGDSSNSQGQMQKYKKKNITAQQALDNQQYNNQQQIKPAHIQQNQSRINTEEMDMLNQFFYSHHIALQHDGHYDVLFKGYLYHYNKKTGKIEIHDIQAQDEIKKGTCQPLSELTHNTYDDVQKKINELEYRFRDQDILSQACNPLSCQCGINGSKGCCSSEGKASCQCASSGCNNQDSIQNKVQISEGCCSSNNSKQQQEQKQSQIKNERQQTIQQDKCDAEQNNLICCNEPECAADNVVLVTGNIEKPVCCVKSDERFEIKSKPIKECVCSSKQNKNSQQPSLNEEVAVNQSQQGQQVKDEDQCCCTIDEVKVECTCIGCDEDCSSCSKSTKCIYKIQYPQEQSNKIIPEEQIQQKAQNPQQEQSQLNEQNSYDQRNYQPDQYIEQQQQHHHHQTYIQAQINANLYEINEPKDYQNDKKQPKCICNETKDLKHSHGPNCGHIPIYHHGHLDYIVENQLHHPHGSHCDFHGTVNILENCVKI</sequence>
<feature type="domain" description="C2H2-type" evidence="11">
    <location>
        <begin position="341"/>
        <end position="368"/>
    </location>
</feature>
<dbReference type="PROSITE" id="PS50157">
    <property type="entry name" value="ZINC_FINGER_C2H2_2"/>
    <property type="match status" value="5"/>
</dbReference>
<evidence type="ECO:0000313" key="13">
    <source>
        <dbReference type="Proteomes" id="UP000009168"/>
    </source>
</evidence>
<name>I7M0Y5_TETTS</name>
<reference evidence="13" key="1">
    <citation type="journal article" date="2006" name="PLoS Biol.">
        <title>Macronuclear genome sequence of the ciliate Tetrahymena thermophila, a model eukaryote.</title>
        <authorList>
            <person name="Eisen J.A."/>
            <person name="Coyne R.S."/>
            <person name="Wu M."/>
            <person name="Wu D."/>
            <person name="Thiagarajan M."/>
            <person name="Wortman J.R."/>
            <person name="Badger J.H."/>
            <person name="Ren Q."/>
            <person name="Amedeo P."/>
            <person name="Jones K.M."/>
            <person name="Tallon L.J."/>
            <person name="Delcher A.L."/>
            <person name="Salzberg S.L."/>
            <person name="Silva J.C."/>
            <person name="Haas B.J."/>
            <person name="Majoros W.H."/>
            <person name="Farzad M."/>
            <person name="Carlton J.M."/>
            <person name="Smith R.K. Jr."/>
            <person name="Garg J."/>
            <person name="Pearlman R.E."/>
            <person name="Karrer K.M."/>
            <person name="Sun L."/>
            <person name="Manning G."/>
            <person name="Elde N.C."/>
            <person name="Turkewitz A.P."/>
            <person name="Asai D.J."/>
            <person name="Wilkes D.E."/>
            <person name="Wang Y."/>
            <person name="Cai H."/>
            <person name="Collins K."/>
            <person name="Stewart B.A."/>
            <person name="Lee S.R."/>
            <person name="Wilamowska K."/>
            <person name="Weinberg Z."/>
            <person name="Ruzzo W.L."/>
            <person name="Wloga D."/>
            <person name="Gaertig J."/>
            <person name="Frankel J."/>
            <person name="Tsao C.-C."/>
            <person name="Gorovsky M.A."/>
            <person name="Keeling P.J."/>
            <person name="Waller R.F."/>
            <person name="Patron N.J."/>
            <person name="Cherry J.M."/>
            <person name="Stover N.A."/>
            <person name="Krieger C.J."/>
            <person name="del Toro C."/>
            <person name="Ryder H.F."/>
            <person name="Williamson S.C."/>
            <person name="Barbeau R.A."/>
            <person name="Hamilton E.P."/>
            <person name="Orias E."/>
        </authorList>
    </citation>
    <scope>NUCLEOTIDE SEQUENCE [LARGE SCALE GENOMIC DNA]</scope>
    <source>
        <strain evidence="13">SB210</strain>
    </source>
</reference>
<dbReference type="KEGG" id="tet:TTHERM_00295570"/>
<feature type="compositionally biased region" description="Acidic residues" evidence="10">
    <location>
        <begin position="440"/>
        <end position="476"/>
    </location>
</feature>
<evidence type="ECO:0000256" key="6">
    <source>
        <dbReference type="ARBA" id="ARBA00023015"/>
    </source>
</evidence>
<evidence type="ECO:0000256" key="4">
    <source>
        <dbReference type="ARBA" id="ARBA00022771"/>
    </source>
</evidence>
<feature type="compositionally biased region" description="Basic and acidic residues" evidence="10">
    <location>
        <begin position="479"/>
        <end position="497"/>
    </location>
</feature>
<dbReference type="FunFam" id="3.30.160.60:FF:000003">
    <property type="entry name" value="Zinc finger protein 3 homolog"/>
    <property type="match status" value="1"/>
</dbReference>
<evidence type="ECO:0000256" key="3">
    <source>
        <dbReference type="ARBA" id="ARBA00022737"/>
    </source>
</evidence>
<keyword evidence="3" id="KW-0677">Repeat</keyword>
<keyword evidence="13" id="KW-1185">Reference proteome</keyword>
<dbReference type="GO" id="GO:0000981">
    <property type="term" value="F:DNA-binding transcription factor activity, RNA polymerase II-specific"/>
    <property type="evidence" value="ECO:0007669"/>
    <property type="project" value="TreeGrafter"/>
</dbReference>
<dbReference type="Proteomes" id="UP000009168">
    <property type="component" value="Unassembled WGS sequence"/>
</dbReference>
<comment type="subcellular location">
    <subcellularLocation>
        <location evidence="1">Nucleus</location>
    </subcellularLocation>
</comment>
<dbReference type="GO" id="GO:0008270">
    <property type="term" value="F:zinc ion binding"/>
    <property type="evidence" value="ECO:0007669"/>
    <property type="project" value="UniProtKB-KW"/>
</dbReference>